<evidence type="ECO:0000256" key="2">
    <source>
        <dbReference type="SAM" id="Phobius"/>
    </source>
</evidence>
<dbReference type="AlphaFoldDB" id="A0A7X6RR43"/>
<dbReference type="EMBL" id="JAAXPG010000016">
    <property type="protein sequence ID" value="NKY99565.1"/>
    <property type="molecule type" value="Genomic_DNA"/>
</dbReference>
<keyword evidence="2" id="KW-0812">Transmembrane</keyword>
<dbReference type="RefSeq" id="WP_061081100.1">
    <property type="nucleotide sequence ID" value="NZ_JAAXPG010000016.1"/>
</dbReference>
<comment type="caution">
    <text evidence="3">The sequence shown here is derived from an EMBL/GenBank/DDBJ whole genome shotgun (WGS) entry which is preliminary data.</text>
</comment>
<protein>
    <submittedName>
        <fullName evidence="3">Histidine kinase</fullName>
    </submittedName>
</protein>
<sequence>MIDPESFGTALWTVLVVAAVVVAFGLAALSDMAMRRREDRAARTSAGRGGPVTARADERDRVNGSGPASGGGSRI</sequence>
<accession>A0A7X6RR43</accession>
<reference evidence="3 4" key="1">
    <citation type="submission" date="2020-04" db="EMBL/GenBank/DDBJ databases">
        <title>MicrobeNet Type strains.</title>
        <authorList>
            <person name="Nicholson A.C."/>
        </authorList>
    </citation>
    <scope>NUCLEOTIDE SEQUENCE [LARGE SCALE GENOMIC DNA]</scope>
    <source>
        <strain evidence="3 4">ATCC 23612</strain>
    </source>
</reference>
<evidence type="ECO:0000313" key="3">
    <source>
        <dbReference type="EMBL" id="NKY99565.1"/>
    </source>
</evidence>
<name>A0A7X6RR43_9ACTN</name>
<feature type="region of interest" description="Disordered" evidence="1">
    <location>
        <begin position="37"/>
        <end position="75"/>
    </location>
</feature>
<organism evidence="3 4">
    <name type="scientific">Nocardiopsis alborubida</name>
    <dbReference type="NCBI Taxonomy" id="146802"/>
    <lineage>
        <taxon>Bacteria</taxon>
        <taxon>Bacillati</taxon>
        <taxon>Actinomycetota</taxon>
        <taxon>Actinomycetes</taxon>
        <taxon>Streptosporangiales</taxon>
        <taxon>Nocardiopsidaceae</taxon>
        <taxon>Nocardiopsis</taxon>
    </lineage>
</organism>
<keyword evidence="3" id="KW-0418">Kinase</keyword>
<proteinExistence type="predicted"/>
<keyword evidence="2" id="KW-1133">Transmembrane helix</keyword>
<evidence type="ECO:0000256" key="1">
    <source>
        <dbReference type="SAM" id="MobiDB-lite"/>
    </source>
</evidence>
<feature type="transmembrane region" description="Helical" evidence="2">
    <location>
        <begin position="6"/>
        <end position="29"/>
    </location>
</feature>
<keyword evidence="4" id="KW-1185">Reference proteome</keyword>
<evidence type="ECO:0000313" key="4">
    <source>
        <dbReference type="Proteomes" id="UP000553209"/>
    </source>
</evidence>
<keyword evidence="3" id="KW-0808">Transferase</keyword>
<keyword evidence="2" id="KW-0472">Membrane</keyword>
<gene>
    <name evidence="3" type="ORF">HGB44_18115</name>
</gene>
<dbReference type="GO" id="GO:0016301">
    <property type="term" value="F:kinase activity"/>
    <property type="evidence" value="ECO:0007669"/>
    <property type="project" value="UniProtKB-KW"/>
</dbReference>
<dbReference type="Proteomes" id="UP000553209">
    <property type="component" value="Unassembled WGS sequence"/>
</dbReference>